<evidence type="ECO:0000256" key="14">
    <source>
        <dbReference type="SAM" id="MobiDB-lite"/>
    </source>
</evidence>
<dbReference type="Proteomes" id="UP001064489">
    <property type="component" value="Chromosome 1"/>
</dbReference>
<keyword evidence="13" id="KW-0539">Nucleus</keyword>
<evidence type="ECO:0000256" key="11">
    <source>
        <dbReference type="ARBA" id="ARBA00023125"/>
    </source>
</evidence>
<evidence type="ECO:0000256" key="6">
    <source>
        <dbReference type="ARBA" id="ARBA00022679"/>
    </source>
</evidence>
<keyword evidence="11" id="KW-0238">DNA-binding</keyword>
<dbReference type="GO" id="GO:0005452">
    <property type="term" value="F:solute:inorganic anion antiporter activity"/>
    <property type="evidence" value="ECO:0007669"/>
    <property type="project" value="InterPro"/>
</dbReference>
<keyword evidence="5" id="KW-0489">Methyltransferase</keyword>
<reference evidence="18" key="1">
    <citation type="journal article" date="2022" name="Plant J.">
        <title>Strategies of tolerance reflected in two North American maple genomes.</title>
        <authorList>
            <person name="McEvoy S.L."/>
            <person name="Sezen U.U."/>
            <person name="Trouern-Trend A."/>
            <person name="McMahon S.M."/>
            <person name="Schaberg P.G."/>
            <person name="Yang J."/>
            <person name="Wegrzyn J.L."/>
            <person name="Swenson N.G."/>
        </authorList>
    </citation>
    <scope>NUCLEOTIDE SEQUENCE</scope>
    <source>
        <strain evidence="18">91603</strain>
    </source>
</reference>
<dbReference type="Gene3D" id="3.40.50.150">
    <property type="entry name" value="Vaccinia Virus protein VP39"/>
    <property type="match status" value="1"/>
</dbReference>
<feature type="domain" description="SAM-dependent MTase DRM-type" evidence="17">
    <location>
        <begin position="1147"/>
        <end position="1478"/>
    </location>
</feature>
<dbReference type="PROSITE" id="PS50882">
    <property type="entry name" value="YTH"/>
    <property type="match status" value="1"/>
</dbReference>
<dbReference type="PANTHER" id="PTHR11453:SF110">
    <property type="entry name" value="BORON TRANSPORTER 3-RELATED"/>
    <property type="match status" value="1"/>
</dbReference>
<dbReference type="PANTHER" id="PTHR11453">
    <property type="entry name" value="ANION EXCHANGE PROTEIN"/>
    <property type="match status" value="1"/>
</dbReference>
<keyword evidence="8" id="KW-0949">S-adenosyl-L-methionine</keyword>
<keyword evidence="4" id="KW-0813">Transport</keyword>
<organism evidence="18 19">
    <name type="scientific">Acer negundo</name>
    <name type="common">Box elder</name>
    <dbReference type="NCBI Taxonomy" id="4023"/>
    <lineage>
        <taxon>Eukaryota</taxon>
        <taxon>Viridiplantae</taxon>
        <taxon>Streptophyta</taxon>
        <taxon>Embryophyta</taxon>
        <taxon>Tracheophyta</taxon>
        <taxon>Spermatophyta</taxon>
        <taxon>Magnoliopsida</taxon>
        <taxon>eudicotyledons</taxon>
        <taxon>Gunneridae</taxon>
        <taxon>Pentapetalae</taxon>
        <taxon>rosids</taxon>
        <taxon>malvids</taxon>
        <taxon>Sapindales</taxon>
        <taxon>Sapindaceae</taxon>
        <taxon>Hippocastanoideae</taxon>
        <taxon>Acereae</taxon>
        <taxon>Acer</taxon>
    </lineage>
</organism>
<feature type="transmembrane region" description="Helical" evidence="15">
    <location>
        <begin position="1591"/>
        <end position="1610"/>
    </location>
</feature>
<dbReference type="GO" id="GO:0006820">
    <property type="term" value="P:monoatomic anion transport"/>
    <property type="evidence" value="ECO:0007669"/>
    <property type="project" value="InterPro"/>
</dbReference>
<feature type="transmembrane region" description="Helical" evidence="15">
    <location>
        <begin position="1832"/>
        <end position="1852"/>
    </location>
</feature>
<evidence type="ECO:0000256" key="8">
    <source>
        <dbReference type="ARBA" id="ARBA00022691"/>
    </source>
</evidence>
<keyword evidence="12 15" id="KW-0472">Membrane</keyword>
<dbReference type="InterPro" id="IPR029063">
    <property type="entry name" value="SAM-dependent_MTases_sf"/>
</dbReference>
<keyword evidence="7" id="KW-0039">Anion exchange</keyword>
<evidence type="ECO:0000256" key="2">
    <source>
        <dbReference type="ARBA" id="ARBA00004141"/>
    </source>
</evidence>
<comment type="subcellular location">
    <subcellularLocation>
        <location evidence="2">Membrane</location>
        <topology evidence="2">Multi-pass membrane protein</topology>
    </subcellularLocation>
    <subcellularLocation>
        <location evidence="1">Nucleus</location>
    </subcellularLocation>
</comment>
<feature type="compositionally biased region" description="Low complexity" evidence="14">
    <location>
        <begin position="852"/>
        <end position="867"/>
    </location>
</feature>
<sequence length="2210" mass="245468">MFNVSGNRNAERYLIQGAGSYPHLTTQLKQFDSIAMYNEGASEFIDQGLYYPTATNYGYYCTGFESPGEWEDHHKVFGVDGPDFQYAGTQTESLPYVYYTPSYGFAQSPYNPYNPYIPGAVIGVDGPFVGAQQYYTIPPYQDPASSPAYVPVAIQPDMIANSLPEPLLNTGESISIRSDGRGLKHNLASASAAFTAIPPKPATNQKNSLIRASEGSRARASVGASKQAMMNGLVPSVSSSTSASSHVIQSRIASGSIQRIDDVTGGKVPSQRNQLKVALPNCNSFPDFGSSAHGRYTADKLSPKVGVGRAQNNLSGTPDLFMLGEQNRGPRTNKSKDQLAVKAYTTKAGVTDAQGNIIIYTDKYNKEDFSVDYVDAKFFVIKSYSEDDVHKSIKYGVWSSTSHGNNKLQTAYENGQKIAVGKPKGCPIFLFFSVNASSQFCGVAEMIGPVDFYKDMDFWQQDKWSGSFPVKWHIIKDVPNTCFRHIILENNENKPVTNSRDTQEIMLREGIEMLKIFKNHPLDTSIFDDFIYYEKRQKFMQEEKARLLFKSFDGPFFVPALGLADKLNCVVIPSKEDEKINKNADPNSLLKTKTPAADKSSSNTDVANSSTRNENIEQAVVEAKDDVTPTLNVGSLAINPKLADESDPLSESSTTVPKSEKVDVFTVGSMPIKVNGFAESSGVLTIGTIPLQPKALQLDRAGSSAKNQYLSTCYNFIYRPQFRPVSKHHHFSVNRRRRRRRTVVVVNFTRLRDSLLHFCVFVFAISGKMSGNKDKGKAVDPKPERSDSEFPDDTLYSTQVGNNVASSSGSILRSSFIMMGFAPPLVDQVIDEKGEDDADLILETLFKHSGQGLQSSDAQSSDSLESLFGDLDDTCGAPETSTFIQPKLEPDAFDANNDDDDKRATLLIMNFSVDEVDSALDKLGFDAPVNELVDFILAAQIAAKFDKETDDMPHEDEPKTEAHQGANDEILYATMQKTLQLLEMGFSENEISLAIEKFGSEAPVAGLAESICLGDLAPNERAKNSSKAFTPNHSRMGMENGLRHQSYGGLKIKTEDIIPDIVAQSSRMSTEDTNRGKRPKEEYFDDFPNAVASRIHILDFGRNHKKKRPKQGYMNNTSSVLDSAWLEEKVNPNLANLEMKIATKSNPCRSIPEGEFKPPYFLYGNIFNLPGDTWTRISQYLSTEPELVNTQFYSALSRREAYAHNLPRESRFNIVPKSAMTIQDAIPNTKKWWPYWDTRKHLSCLSSGISGIVPLCNRLGQMITNSRGVLSSEQQKSILHQCGMSNLVWVGKDKLGPLAPEHLEIILGYPMNHTQAAEWSLAERLESLRYCIQTDTLGFHLSILKAKFPEGLTMLSVFSGIGGAEVTLHRLGIRLKGVISIESSETNRKILRRWWQTSGQTGELVQLEDIQTLTTKKLLNLIQKFETIDLVICQNQCPSSSKRSVTTAQVDNLPGFDFSLFYEFVRVLQRYGESNFFVDNLKLWPLSESTQKSALVVTVAIMEESFVPFRGIKNDLQGRLMCYKQDWTSGFSAGFRILAPTMYIFFASAIPVIAFGEQLERDTDGTLTAVQTLASTALCGIIHSFIGGQPLLILGVAEPTVIMYTFMFNFAKSRPDLGSKLFLAWSGWVCLWTATLLFLLAILGACSIINRFTRIAGELFGLLIAMLFMQEAIKGLVDEFHISGRGNPNLIEFQPSWRFANGMFALVLSFGLLHTALRSRKARAWRYGSGSLRGFIADYGVPLMVLVWTAVSYIPHGSIPKGIPRRLLSPNPWSPGAYENWTVIKDMFNVPVLYIIGAFIPATMIAVLYYFDHSVASQLAQQSEFNLRKPSAFHYDLLLLGFLVIICGLIGIPPSNGVIPQSPMHTKSLATLKHQLLRNKLVTAARKCMSRNLSLGQVYGSMQEAYQQMQSPQTYQEPLAQGLKEFKASSMGNIEGPVDEKVFDIEKEVDDLLPVEVKEQRLSNLLQAILVGGCVAAMPALKMIPTAVLWGYFAYMAIESLPGNQFWERILLLFTAPSRRYKVLEDYHATFVETVPFKTIAVFTIFQTAYLLVCFGITWVPLAGVLFPLMIMLLVPVRQYILPKFFKGAHLQDLDAAEYEEVPALSFNRPSEREMSSRTASFADDGEILDGMVTRSRGEIRRICSLKLTTDSATPIKEFKTFHSFSDKLYSPRVSELKGEQSPSPRVGGGKGPFSPRTGEVKPSNLSKTG</sequence>
<comment type="caution">
    <text evidence="18">The sequence shown here is derived from an EMBL/GenBank/DDBJ whole genome shotgun (WGS) entry which is preliminary data.</text>
</comment>
<evidence type="ECO:0000259" key="16">
    <source>
        <dbReference type="PROSITE" id="PS50882"/>
    </source>
</evidence>
<evidence type="ECO:0000256" key="4">
    <source>
        <dbReference type="ARBA" id="ARBA00022448"/>
    </source>
</evidence>
<gene>
    <name evidence="18" type="ORF">LWI28_012752</name>
</gene>
<dbReference type="FunFam" id="1.10.287.570:FF:000004">
    <property type="entry name" value="probable boron transporter 2"/>
    <property type="match status" value="1"/>
</dbReference>
<evidence type="ECO:0000256" key="13">
    <source>
        <dbReference type="ARBA" id="ARBA00023242"/>
    </source>
</evidence>
<keyword evidence="6" id="KW-0808">Transferase</keyword>
<evidence type="ECO:0000259" key="17">
    <source>
        <dbReference type="PROSITE" id="PS51680"/>
    </source>
</evidence>
<evidence type="ECO:0000313" key="18">
    <source>
        <dbReference type="EMBL" id="KAI9195215.1"/>
    </source>
</evidence>
<feature type="region of interest" description="Disordered" evidence="14">
    <location>
        <begin position="2173"/>
        <end position="2210"/>
    </location>
</feature>
<feature type="domain" description="YTH" evidence="16">
    <location>
        <begin position="376"/>
        <end position="517"/>
    </location>
</feature>
<keyword evidence="10 15" id="KW-1133">Transmembrane helix</keyword>
<feature type="region of interest" description="Disordered" evidence="14">
    <location>
        <begin position="852"/>
        <end position="871"/>
    </location>
</feature>
<proteinExistence type="inferred from homology"/>
<reference evidence="18" key="2">
    <citation type="submission" date="2023-02" db="EMBL/GenBank/DDBJ databases">
        <authorList>
            <person name="Swenson N.G."/>
            <person name="Wegrzyn J.L."/>
            <person name="Mcevoy S.L."/>
        </authorList>
    </citation>
    <scope>NUCLEOTIDE SEQUENCE</scope>
    <source>
        <strain evidence="18">91603</strain>
        <tissue evidence="18">Leaf</tissue>
    </source>
</reference>
<comment type="similarity">
    <text evidence="3">Belongs to the anion exchanger (TC 2.A.31.3) family.</text>
</comment>
<feature type="transmembrane region" description="Helical" evidence="15">
    <location>
        <begin position="1655"/>
        <end position="1677"/>
    </location>
</feature>
<dbReference type="InterPro" id="IPR030380">
    <property type="entry name" value="SAM_MeTfrase_DRM"/>
</dbReference>
<evidence type="ECO:0000256" key="7">
    <source>
        <dbReference type="ARBA" id="ARBA00022681"/>
    </source>
</evidence>
<dbReference type="GO" id="GO:0005634">
    <property type="term" value="C:nucleus"/>
    <property type="evidence" value="ECO:0007669"/>
    <property type="project" value="UniProtKB-SubCell"/>
</dbReference>
<feature type="transmembrane region" description="Helical" evidence="15">
    <location>
        <begin position="1697"/>
        <end position="1716"/>
    </location>
</feature>
<dbReference type="CDD" id="cd21134">
    <property type="entry name" value="YTH"/>
    <property type="match status" value="1"/>
</dbReference>
<keyword evidence="7" id="KW-0406">Ion transport</keyword>
<feature type="transmembrane region" description="Helical" evidence="15">
    <location>
        <begin position="2049"/>
        <end position="2075"/>
    </location>
</feature>
<dbReference type="GO" id="GO:0005886">
    <property type="term" value="C:plasma membrane"/>
    <property type="evidence" value="ECO:0007669"/>
    <property type="project" value="UniProtKB-ARBA"/>
</dbReference>
<name>A0AAD5JE64_ACENE</name>
<dbReference type="InterPro" id="IPR003020">
    <property type="entry name" value="HCO3_transpt_euk"/>
</dbReference>
<dbReference type="EMBL" id="JAJSOW010000003">
    <property type="protein sequence ID" value="KAI9195215.1"/>
    <property type="molecule type" value="Genomic_DNA"/>
</dbReference>
<dbReference type="GO" id="GO:0032259">
    <property type="term" value="P:methylation"/>
    <property type="evidence" value="ECO:0007669"/>
    <property type="project" value="UniProtKB-KW"/>
</dbReference>
<evidence type="ECO:0000256" key="9">
    <source>
        <dbReference type="ARBA" id="ARBA00022692"/>
    </source>
</evidence>
<feature type="compositionally biased region" description="Basic and acidic residues" evidence="14">
    <location>
        <begin position="771"/>
        <end position="788"/>
    </location>
</feature>
<evidence type="ECO:0000256" key="15">
    <source>
        <dbReference type="SAM" id="Phobius"/>
    </source>
</evidence>
<dbReference type="Pfam" id="PF04146">
    <property type="entry name" value="YTH"/>
    <property type="match status" value="1"/>
</dbReference>
<feature type="transmembrane region" description="Helical" evidence="15">
    <location>
        <begin position="1533"/>
        <end position="1555"/>
    </location>
</feature>
<dbReference type="Gene3D" id="1.10.287.570">
    <property type="entry name" value="Helical hairpin bin"/>
    <property type="match status" value="1"/>
</dbReference>
<keyword evidence="19" id="KW-1185">Reference proteome</keyword>
<accession>A0AAD5JE64</accession>
<feature type="region of interest" description="Disordered" evidence="14">
    <location>
        <begin position="581"/>
        <end position="614"/>
    </location>
</feature>
<feature type="region of interest" description="Disordered" evidence="14">
    <location>
        <begin position="771"/>
        <end position="794"/>
    </location>
</feature>
<evidence type="ECO:0000256" key="3">
    <source>
        <dbReference type="ARBA" id="ARBA00006262"/>
    </source>
</evidence>
<evidence type="ECO:0000313" key="19">
    <source>
        <dbReference type="Proteomes" id="UP001064489"/>
    </source>
</evidence>
<feature type="transmembrane region" description="Helical" evidence="15">
    <location>
        <begin position="1622"/>
        <end position="1643"/>
    </location>
</feature>
<dbReference type="GO" id="GO:0003723">
    <property type="term" value="F:RNA binding"/>
    <property type="evidence" value="ECO:0007669"/>
    <property type="project" value="InterPro"/>
</dbReference>
<dbReference type="GO" id="GO:0050801">
    <property type="term" value="P:monoatomic ion homeostasis"/>
    <property type="evidence" value="ECO:0007669"/>
    <property type="project" value="TreeGrafter"/>
</dbReference>
<dbReference type="InterPro" id="IPR011531">
    <property type="entry name" value="HCO3_transpt-like_TM_dom"/>
</dbReference>
<dbReference type="SUPFAM" id="SSF53335">
    <property type="entry name" value="S-adenosyl-L-methionine-dependent methyltransferases"/>
    <property type="match status" value="2"/>
</dbReference>
<keyword evidence="9 15" id="KW-0812">Transmembrane</keyword>
<dbReference type="Pfam" id="PF00955">
    <property type="entry name" value="HCO3_cotransp"/>
    <property type="match status" value="3"/>
</dbReference>
<feature type="transmembrane region" description="Helical" evidence="15">
    <location>
        <begin position="1792"/>
        <end position="1811"/>
    </location>
</feature>
<feature type="compositionally biased region" description="Polar residues" evidence="14">
    <location>
        <begin position="599"/>
        <end position="613"/>
    </location>
</feature>
<evidence type="ECO:0000256" key="10">
    <source>
        <dbReference type="ARBA" id="ARBA00022989"/>
    </source>
</evidence>
<protein>
    <submittedName>
        <fullName evidence="18">Uncharacterized protein</fullName>
    </submittedName>
</protein>
<dbReference type="InterPro" id="IPR007275">
    <property type="entry name" value="YTH_domain"/>
</dbReference>
<dbReference type="PROSITE" id="PS51680">
    <property type="entry name" value="SAM_MT_DRM"/>
    <property type="match status" value="1"/>
</dbReference>
<evidence type="ECO:0000256" key="1">
    <source>
        <dbReference type="ARBA" id="ARBA00004123"/>
    </source>
</evidence>
<evidence type="ECO:0000256" key="12">
    <source>
        <dbReference type="ARBA" id="ARBA00023136"/>
    </source>
</evidence>
<dbReference type="Gene3D" id="3.10.590.10">
    <property type="entry name" value="ph1033 like domains"/>
    <property type="match status" value="1"/>
</dbReference>
<dbReference type="GO" id="GO:0008168">
    <property type="term" value="F:methyltransferase activity"/>
    <property type="evidence" value="ECO:0007669"/>
    <property type="project" value="UniProtKB-KW"/>
</dbReference>
<dbReference type="GO" id="GO:0003677">
    <property type="term" value="F:DNA binding"/>
    <property type="evidence" value="ECO:0007669"/>
    <property type="project" value="UniProtKB-KW"/>
</dbReference>
<evidence type="ECO:0000256" key="5">
    <source>
        <dbReference type="ARBA" id="ARBA00022603"/>
    </source>
</evidence>